<dbReference type="RefSeq" id="XP_021338840.1">
    <property type="nucleotide sequence ID" value="XM_021482306.1"/>
</dbReference>
<dbReference type="GeneID" id="24425596"/>
<dbReference type="SUPFAM" id="SSF47661">
    <property type="entry name" value="t-snare proteins"/>
    <property type="match status" value="1"/>
</dbReference>
<dbReference type="SUPFAM" id="SSF58038">
    <property type="entry name" value="SNARE fusion complex"/>
    <property type="match status" value="1"/>
</dbReference>
<dbReference type="InterPro" id="IPR010989">
    <property type="entry name" value="SNARE"/>
</dbReference>
<dbReference type="CDD" id="cd15840">
    <property type="entry name" value="SNARE_Qa"/>
    <property type="match status" value="1"/>
</dbReference>
<dbReference type="GO" id="GO:0016020">
    <property type="term" value="C:membrane"/>
    <property type="evidence" value="ECO:0007669"/>
    <property type="project" value="InterPro"/>
</dbReference>
<keyword evidence="3" id="KW-1185">Reference proteome</keyword>
<dbReference type="Proteomes" id="UP000002899">
    <property type="component" value="Chromosome III"/>
</dbReference>
<evidence type="ECO:0000259" key="1">
    <source>
        <dbReference type="PROSITE" id="PS50192"/>
    </source>
</evidence>
<sequence>MYETTLPESVHHVGLGDSNSNVPNYSNIINENIIAIKLDLKFAKNNIENIDAQVVSKPIIESIRSTLQNIFDTVISTEKLFATWNKDALKSSDRTQLEGLESEFKKLVEEVQVVSTCVKKAAHNVTLAKSQSLKSSITATNTLTNTLGYSISSLSTVNLEIGGNNSFGSEIDLHDNMDLFQYDCFQNEECPLLEDSIINERNSGIKRINGQVSRINQMFNSLSSIIAHQGEDIDLIHNTVRVAKDDSLETLDEIEWVRKLKRKRTKRLLILFAVVFVICFSIIKYH</sequence>
<evidence type="ECO:0000313" key="2">
    <source>
        <dbReference type="EMBL" id="SJK86717.1"/>
    </source>
</evidence>
<name>A0A1R4ACH9_BABMR</name>
<reference evidence="2 3" key="1">
    <citation type="journal article" date="2012" name="Nucleic Acids Res.">
        <title>Sequencing of the smallest Apicomplexan genome from the human pathogen Babesia microti.</title>
        <authorList>
            <person name="Cornillot E."/>
            <person name="Hadj-Kaddour K."/>
            <person name="Dassouli A."/>
            <person name="Noel B."/>
            <person name="Ranwez V."/>
            <person name="Vacherie B."/>
            <person name="Augagneur Y."/>
            <person name="Bres V."/>
            <person name="Duclos A."/>
            <person name="Randazzo S."/>
            <person name="Carcy B."/>
            <person name="Debierre-Grockiego F."/>
            <person name="Delbecq S."/>
            <person name="Moubri-Menage K."/>
            <person name="Shams-Eldin H."/>
            <person name="Usmani-Brown S."/>
            <person name="Bringaud F."/>
            <person name="Wincker P."/>
            <person name="Vivares C.P."/>
            <person name="Schwarz R.T."/>
            <person name="Schetters T.P."/>
            <person name="Krause P.J."/>
            <person name="Gorenflot A."/>
            <person name="Berry V."/>
            <person name="Barbe V."/>
            <person name="Ben Mamoun C."/>
        </authorList>
    </citation>
    <scope>NUCLEOTIDE SEQUENCE [LARGE SCALE GENOMIC DNA]</scope>
    <source>
        <strain evidence="2 3">RI</strain>
    </source>
</reference>
<reference evidence="2 3" key="3">
    <citation type="journal article" date="2016" name="Sci. Rep.">
        <title>Genome-wide diversity and gene expression profiling of Babesia microti isolates identify polymorphic genes that mediate host-pathogen interactions.</title>
        <authorList>
            <person name="Silva J.C."/>
            <person name="Cornillot E."/>
            <person name="McCracken C."/>
            <person name="Usmani-Brown S."/>
            <person name="Dwivedi A."/>
            <person name="Ifeonu O.O."/>
            <person name="Crabtree J."/>
            <person name="Gotia H.T."/>
            <person name="Virji A.Z."/>
            <person name="Reynes C."/>
            <person name="Colinge J."/>
            <person name="Kumar V."/>
            <person name="Lawres L."/>
            <person name="Pazzi J.E."/>
            <person name="Pablo J.V."/>
            <person name="Hung C."/>
            <person name="Brancato J."/>
            <person name="Kumari P."/>
            <person name="Orvis J."/>
            <person name="Tretina K."/>
            <person name="Chibucos M."/>
            <person name="Ott S."/>
            <person name="Sadzewicz L."/>
            <person name="Sengamalay N."/>
            <person name="Shetty A.C."/>
            <person name="Su Q."/>
            <person name="Tallon L."/>
            <person name="Fraser C.M."/>
            <person name="Frutos R."/>
            <person name="Molina D.M."/>
            <person name="Krause P.J."/>
            <person name="Ben Mamoun C."/>
        </authorList>
    </citation>
    <scope>NUCLEOTIDE SEQUENCE [LARGE SCALE GENOMIC DNA]</scope>
    <source>
        <strain evidence="2 3">RI</strain>
    </source>
</reference>
<evidence type="ECO:0000313" key="3">
    <source>
        <dbReference type="Proteomes" id="UP000002899"/>
    </source>
</evidence>
<feature type="domain" description="T-SNARE coiled-coil homology" evidence="1">
    <location>
        <begin position="195"/>
        <end position="240"/>
    </location>
</feature>
<dbReference type="PROSITE" id="PS50192">
    <property type="entry name" value="T_SNARE"/>
    <property type="match status" value="1"/>
</dbReference>
<accession>A0A1R4ACH9</accession>
<reference evidence="2 3" key="2">
    <citation type="journal article" date="2013" name="PLoS ONE">
        <title>Whole genome mapping and re-organization of the nuclear and mitochondrial genomes of Babesia microti isolates.</title>
        <authorList>
            <person name="Cornillot E."/>
            <person name="Dassouli A."/>
            <person name="Garg A."/>
            <person name="Pachikara N."/>
            <person name="Randazzo S."/>
            <person name="Depoix D."/>
            <person name="Carcy B."/>
            <person name="Delbecq S."/>
            <person name="Frutos R."/>
            <person name="Silva J.C."/>
            <person name="Sutton R."/>
            <person name="Krause P.J."/>
            <person name="Mamoun C.B."/>
        </authorList>
    </citation>
    <scope>NUCLEOTIDE SEQUENCE [LARGE SCALE GENOMIC DNA]</scope>
    <source>
        <strain evidence="2 3">RI</strain>
    </source>
</reference>
<dbReference type="EMBL" id="LN871598">
    <property type="protein sequence ID" value="SJK86717.1"/>
    <property type="molecule type" value="Genomic_DNA"/>
</dbReference>
<protein>
    <submittedName>
        <fullName evidence="2">Syntaxin, Qa-SNARE family (SYN2)</fullName>
    </submittedName>
</protein>
<dbReference type="Gene3D" id="1.20.5.110">
    <property type="match status" value="1"/>
</dbReference>
<proteinExistence type="predicted"/>
<dbReference type="GO" id="GO:0016192">
    <property type="term" value="P:vesicle-mediated transport"/>
    <property type="evidence" value="ECO:0007669"/>
    <property type="project" value="InterPro"/>
</dbReference>
<dbReference type="InterPro" id="IPR000727">
    <property type="entry name" value="T_SNARE_dom"/>
</dbReference>
<dbReference type="KEGG" id="bmic:BMR1_03g04750"/>
<dbReference type="VEuPathDB" id="PiroplasmaDB:BMR1_03g04750"/>
<dbReference type="AlphaFoldDB" id="A0A1R4ACH9"/>
<organism evidence="2 3">
    <name type="scientific">Babesia microti (strain RI)</name>
    <dbReference type="NCBI Taxonomy" id="1133968"/>
    <lineage>
        <taxon>Eukaryota</taxon>
        <taxon>Sar</taxon>
        <taxon>Alveolata</taxon>
        <taxon>Apicomplexa</taxon>
        <taxon>Aconoidasida</taxon>
        <taxon>Piroplasmida</taxon>
        <taxon>Babesiidae</taxon>
        <taxon>Babesia</taxon>
    </lineage>
</organism>